<dbReference type="AlphaFoldDB" id="A0A8J4M4T7"/>
<name>A0A8J4M4T7_9BACL</name>
<evidence type="ECO:0000313" key="2">
    <source>
        <dbReference type="Proteomes" id="UP000677918"/>
    </source>
</evidence>
<keyword evidence="2" id="KW-1185">Reference proteome</keyword>
<accession>A0A8J4M4T7</accession>
<reference evidence="1" key="1">
    <citation type="submission" date="2021-04" db="EMBL/GenBank/DDBJ databases">
        <title>Draft genome sequence of Xylanibacillus composti strain K13.</title>
        <authorList>
            <person name="Uke A."/>
            <person name="Chhe C."/>
            <person name="Baramee S."/>
            <person name="Kosugi A."/>
        </authorList>
    </citation>
    <scope>NUCLEOTIDE SEQUENCE</scope>
    <source>
        <strain evidence="1">K13</strain>
    </source>
</reference>
<organism evidence="1 2">
    <name type="scientific">Xylanibacillus composti</name>
    <dbReference type="NCBI Taxonomy" id="1572762"/>
    <lineage>
        <taxon>Bacteria</taxon>
        <taxon>Bacillati</taxon>
        <taxon>Bacillota</taxon>
        <taxon>Bacilli</taxon>
        <taxon>Bacillales</taxon>
        <taxon>Paenibacillaceae</taxon>
        <taxon>Xylanibacillus</taxon>
    </lineage>
</organism>
<proteinExistence type="predicted"/>
<protein>
    <submittedName>
        <fullName evidence="1">Uncharacterized protein</fullName>
    </submittedName>
</protein>
<evidence type="ECO:0000313" key="1">
    <source>
        <dbReference type="EMBL" id="GIQ71121.1"/>
    </source>
</evidence>
<dbReference type="EMBL" id="BOVK01000071">
    <property type="protein sequence ID" value="GIQ71121.1"/>
    <property type="molecule type" value="Genomic_DNA"/>
</dbReference>
<gene>
    <name evidence="1" type="ORF">XYCOK13_39450</name>
</gene>
<comment type="caution">
    <text evidence="1">The sequence shown here is derived from an EMBL/GenBank/DDBJ whole genome shotgun (WGS) entry which is preliminary data.</text>
</comment>
<dbReference type="Proteomes" id="UP000677918">
    <property type="component" value="Unassembled WGS sequence"/>
</dbReference>
<sequence length="100" mass="11433">MTDILQKLIDNEITVDQAHDILDQTIDDFHDGKLAQEIHEALHLDNYEWTAICHSINLGVLAEWRQSGWPGSCSQCGTEIDYKKYGWTIKNNQLKGLNCC</sequence>